<feature type="region of interest" description="Disordered" evidence="9">
    <location>
        <begin position="421"/>
        <end position="442"/>
    </location>
</feature>
<evidence type="ECO:0000256" key="10">
    <source>
        <dbReference type="SAM" id="Phobius"/>
    </source>
</evidence>
<keyword evidence="3" id="KW-0597">Phosphoprotein</keyword>
<dbReference type="InterPro" id="IPR050482">
    <property type="entry name" value="Sensor_HK_TwoCompSys"/>
</dbReference>
<feature type="transmembrane region" description="Helical" evidence="10">
    <location>
        <begin position="167"/>
        <end position="187"/>
    </location>
</feature>
<evidence type="ECO:0000256" key="3">
    <source>
        <dbReference type="ARBA" id="ARBA00022553"/>
    </source>
</evidence>
<keyword evidence="6 12" id="KW-0418">Kinase</keyword>
<organism evidence="12 13">
    <name type="scientific">Actinomyces bowdenii</name>
    <dbReference type="NCBI Taxonomy" id="131109"/>
    <lineage>
        <taxon>Bacteria</taxon>
        <taxon>Bacillati</taxon>
        <taxon>Actinomycetota</taxon>
        <taxon>Actinomycetes</taxon>
        <taxon>Actinomycetales</taxon>
        <taxon>Actinomycetaceae</taxon>
        <taxon>Actinomyces</taxon>
    </lineage>
</organism>
<evidence type="ECO:0000256" key="8">
    <source>
        <dbReference type="ARBA" id="ARBA00023012"/>
    </source>
</evidence>
<dbReference type="Proteomes" id="UP000271272">
    <property type="component" value="Unassembled WGS sequence"/>
</dbReference>
<keyword evidence="4" id="KW-0808">Transferase</keyword>
<keyword evidence="5" id="KW-0547">Nucleotide-binding</keyword>
<dbReference type="InterPro" id="IPR011712">
    <property type="entry name" value="Sig_transdc_His_kin_sub3_dim/P"/>
</dbReference>
<keyword evidence="10" id="KW-1133">Transmembrane helix</keyword>
<evidence type="ECO:0000256" key="4">
    <source>
        <dbReference type="ARBA" id="ARBA00022679"/>
    </source>
</evidence>
<sequence length="442" mass="46419">MTAVPQAAAPGARPYDWRRHCRTVPPGATRGGLAAVDIGWGALCLVVASLNLDFILDYGPYPVYVLNLGVSLVLALLQFLRLRLLRAALIATYSMLAVYALLVLLSPVNLGLDPIIITAVTSLHAVTRWEPDRRWGTAALLLALAGAVVNPATIMASRFQAAAPGRALVPLMLISLVFVGAVILTYLHASARRRSAESHAQELRAAALAATAAERLGIARELHDLVGHSLTAVTVQASTGLALGGGEQMRGALESVRSTASTSLDSVRELVRALRSQAQDSAPLADLLTVPDLVGSARSAGRRVSARLPEPQVLEAWNEQWSMMQRLTLVRLVGEAMTNALKHGGSPILVRLGLDEGRCRLEVVNAAPRQSQQGRPGAPAGSGLIGLQERLRLVGGALEASAVDLDGAAGFRLAASFPVNQPAAEAAGTDPEAGGSRHGRDE</sequence>
<dbReference type="SUPFAM" id="SSF55874">
    <property type="entry name" value="ATPase domain of HSP90 chaperone/DNA topoisomerase II/histidine kinase"/>
    <property type="match status" value="1"/>
</dbReference>
<evidence type="ECO:0000256" key="5">
    <source>
        <dbReference type="ARBA" id="ARBA00022741"/>
    </source>
</evidence>
<keyword evidence="13" id="KW-1185">Reference proteome</keyword>
<evidence type="ECO:0000256" key="1">
    <source>
        <dbReference type="ARBA" id="ARBA00000085"/>
    </source>
</evidence>
<keyword evidence="8" id="KW-0902">Two-component regulatory system</keyword>
<proteinExistence type="predicted"/>
<dbReference type="InterPro" id="IPR036890">
    <property type="entry name" value="HATPase_C_sf"/>
</dbReference>
<evidence type="ECO:0000313" key="12">
    <source>
        <dbReference type="EMBL" id="RRD27249.1"/>
    </source>
</evidence>
<dbReference type="OrthoDB" id="227596at2"/>
<dbReference type="PANTHER" id="PTHR24421">
    <property type="entry name" value="NITRATE/NITRITE SENSOR PROTEIN NARX-RELATED"/>
    <property type="match status" value="1"/>
</dbReference>
<keyword evidence="10" id="KW-0472">Membrane</keyword>
<evidence type="ECO:0000256" key="6">
    <source>
        <dbReference type="ARBA" id="ARBA00022777"/>
    </source>
</evidence>
<dbReference type="EMBL" id="RQZC01000019">
    <property type="protein sequence ID" value="RRD27249.1"/>
    <property type="molecule type" value="Genomic_DNA"/>
</dbReference>
<dbReference type="Gene3D" id="1.20.5.1930">
    <property type="match status" value="1"/>
</dbReference>
<feature type="transmembrane region" description="Helical" evidence="10">
    <location>
        <begin position="58"/>
        <end position="77"/>
    </location>
</feature>
<dbReference type="AlphaFoldDB" id="A0A3P1UZ08"/>
<dbReference type="GO" id="GO:0000155">
    <property type="term" value="F:phosphorelay sensor kinase activity"/>
    <property type="evidence" value="ECO:0007669"/>
    <property type="project" value="InterPro"/>
</dbReference>
<evidence type="ECO:0000256" key="7">
    <source>
        <dbReference type="ARBA" id="ARBA00022840"/>
    </source>
</evidence>
<evidence type="ECO:0000259" key="11">
    <source>
        <dbReference type="Pfam" id="PF07730"/>
    </source>
</evidence>
<name>A0A3P1UZ08_9ACTO</name>
<dbReference type="Pfam" id="PF07730">
    <property type="entry name" value="HisKA_3"/>
    <property type="match status" value="1"/>
</dbReference>
<dbReference type="GO" id="GO:0005524">
    <property type="term" value="F:ATP binding"/>
    <property type="evidence" value="ECO:0007669"/>
    <property type="project" value="UniProtKB-KW"/>
</dbReference>
<accession>A0A3P1UZ08</accession>
<comment type="caution">
    <text evidence="12">The sequence shown here is derived from an EMBL/GenBank/DDBJ whole genome shotgun (WGS) entry which is preliminary data.</text>
</comment>
<dbReference type="PANTHER" id="PTHR24421:SF10">
    <property type="entry name" value="NITRATE_NITRITE SENSOR PROTEIN NARQ"/>
    <property type="match status" value="1"/>
</dbReference>
<feature type="transmembrane region" description="Helical" evidence="10">
    <location>
        <begin position="138"/>
        <end position="161"/>
    </location>
</feature>
<comment type="catalytic activity">
    <reaction evidence="1">
        <text>ATP + protein L-histidine = ADP + protein N-phospho-L-histidine.</text>
        <dbReference type="EC" id="2.7.13.3"/>
    </reaction>
</comment>
<evidence type="ECO:0000313" key="13">
    <source>
        <dbReference type="Proteomes" id="UP000271272"/>
    </source>
</evidence>
<evidence type="ECO:0000256" key="2">
    <source>
        <dbReference type="ARBA" id="ARBA00012438"/>
    </source>
</evidence>
<dbReference type="CDD" id="cd16917">
    <property type="entry name" value="HATPase_UhpB-NarQ-NarX-like"/>
    <property type="match status" value="1"/>
</dbReference>
<keyword evidence="10" id="KW-0812">Transmembrane</keyword>
<feature type="transmembrane region" description="Helical" evidence="10">
    <location>
        <begin position="108"/>
        <end position="126"/>
    </location>
</feature>
<dbReference type="GO" id="GO:0016020">
    <property type="term" value="C:membrane"/>
    <property type="evidence" value="ECO:0007669"/>
    <property type="project" value="InterPro"/>
</dbReference>
<protein>
    <recommendedName>
        <fullName evidence="2">histidine kinase</fullName>
        <ecNumber evidence="2">2.7.13.3</ecNumber>
    </recommendedName>
</protein>
<keyword evidence="7" id="KW-0067">ATP-binding</keyword>
<feature type="transmembrane region" description="Helical" evidence="10">
    <location>
        <begin position="32"/>
        <end position="52"/>
    </location>
</feature>
<reference evidence="12 13" key="1">
    <citation type="submission" date="2018-11" db="EMBL/GenBank/DDBJ databases">
        <title>Genomes From Bacteria Associated with the Canine Oral Cavity: a Test Case for Automated Genome-Based Taxonomic Assignment.</title>
        <authorList>
            <person name="Coil D.A."/>
            <person name="Jospin G."/>
            <person name="Darling A.E."/>
            <person name="Wallis C."/>
            <person name="Davis I.J."/>
            <person name="Harris S."/>
            <person name="Eisen J.A."/>
            <person name="Holcombe L.J."/>
            <person name="O'Flynn C."/>
        </authorList>
    </citation>
    <scope>NUCLEOTIDE SEQUENCE [LARGE SCALE GENOMIC DNA]</scope>
    <source>
        <strain evidence="12 13">OH5050</strain>
    </source>
</reference>
<feature type="domain" description="Signal transduction histidine kinase subgroup 3 dimerisation and phosphoacceptor" evidence="11">
    <location>
        <begin position="214"/>
        <end position="277"/>
    </location>
</feature>
<dbReference type="GO" id="GO:0046983">
    <property type="term" value="F:protein dimerization activity"/>
    <property type="evidence" value="ECO:0007669"/>
    <property type="project" value="InterPro"/>
</dbReference>
<evidence type="ECO:0000256" key="9">
    <source>
        <dbReference type="SAM" id="MobiDB-lite"/>
    </source>
</evidence>
<dbReference type="RefSeq" id="WP_124934324.1">
    <property type="nucleotide sequence ID" value="NZ_RQZC01000019.1"/>
</dbReference>
<dbReference type="Gene3D" id="3.30.565.10">
    <property type="entry name" value="Histidine kinase-like ATPase, C-terminal domain"/>
    <property type="match status" value="1"/>
</dbReference>
<dbReference type="EC" id="2.7.13.3" evidence="2"/>
<gene>
    <name evidence="12" type="ORF">EII10_09795</name>
</gene>